<keyword evidence="8" id="KW-0406">Ion transport</keyword>
<dbReference type="Pfam" id="PF00999">
    <property type="entry name" value="Na_H_Exchanger"/>
    <property type="match status" value="1"/>
</dbReference>
<feature type="transmembrane region" description="Helical" evidence="11">
    <location>
        <begin position="114"/>
        <end position="132"/>
    </location>
</feature>
<dbReference type="PANTHER" id="PTHR43562:SF3">
    <property type="entry name" value="SODIUM ION_PROTON EXCHANGER (EUROFUNG)"/>
    <property type="match status" value="1"/>
</dbReference>
<dbReference type="InterPro" id="IPR006153">
    <property type="entry name" value="Cation/H_exchanger_TM"/>
</dbReference>
<comment type="subcellular location">
    <subcellularLocation>
        <location evidence="1">Membrane</location>
        <topology evidence="1">Multi-pass membrane protein</topology>
    </subcellularLocation>
</comment>
<sequence length="387" mass="40785">MQFILYLLLILLFTKVAGHLSVRLGQPAVLGKLIAGIVLGPAVLGWVQNDSLIHDMSEIGVLLLMFIAGLETDLNQLRRNWKPAVAVAVGGIVLPLVCGFGIGETFGFSVHEGWFLGVVLSATSVSITVQVLKDMNKLNTREGSTILGAAVLDDVLVVVLLAVMMSVFGMGGQEMSLGLLVGKKLIFFVGAVLGGWLVVPWMMKILAPLKVTEAVITAALIICFGFAYFAEMLGMAGIIGAFAAGIAIAQTDYKHDVEEKVEPIAYSIFVPVFFVSIGLNVSFEGVGQQLGFVVALTLIALVTKLIGGGIGARLTGFDNRSSLAIGSGMISRGEVALIIAAAGLQTGLLAQQYFTSVIIAVILTTLAAPPILKLCFSDQKHSVQRGN</sequence>
<keyword evidence="4" id="KW-0050">Antiport</keyword>
<evidence type="ECO:0000256" key="8">
    <source>
        <dbReference type="ARBA" id="ARBA00023065"/>
    </source>
</evidence>
<keyword evidence="6 11" id="KW-1133">Transmembrane helix</keyword>
<comment type="caution">
    <text evidence="13">The sequence shown here is derived from an EMBL/GenBank/DDBJ whole genome shotgun (WGS) entry which is preliminary data.</text>
</comment>
<keyword evidence="10" id="KW-0739">Sodium transport</keyword>
<gene>
    <name evidence="13" type="ORF">ACFQ5D_18990</name>
</gene>
<evidence type="ECO:0000256" key="9">
    <source>
        <dbReference type="ARBA" id="ARBA00023136"/>
    </source>
</evidence>
<feature type="transmembrane region" description="Helical" evidence="11">
    <location>
        <begin position="289"/>
        <end position="311"/>
    </location>
</feature>
<feature type="transmembrane region" description="Helical" evidence="11">
    <location>
        <begin position="350"/>
        <end position="372"/>
    </location>
</feature>
<feature type="transmembrane region" description="Helical" evidence="11">
    <location>
        <begin position="180"/>
        <end position="199"/>
    </location>
</feature>
<feature type="transmembrane region" description="Helical" evidence="11">
    <location>
        <begin position="144"/>
        <end position="168"/>
    </location>
</feature>
<evidence type="ECO:0000256" key="2">
    <source>
        <dbReference type="ARBA" id="ARBA00005551"/>
    </source>
</evidence>
<evidence type="ECO:0000313" key="13">
    <source>
        <dbReference type="EMBL" id="MFD1463426.1"/>
    </source>
</evidence>
<feature type="transmembrane region" description="Helical" evidence="11">
    <location>
        <begin position="265"/>
        <end position="283"/>
    </location>
</feature>
<evidence type="ECO:0000256" key="11">
    <source>
        <dbReference type="SAM" id="Phobius"/>
    </source>
</evidence>
<reference evidence="14" key="1">
    <citation type="journal article" date="2019" name="Int. J. Syst. Evol. Microbiol.">
        <title>The Global Catalogue of Microorganisms (GCM) 10K type strain sequencing project: providing services to taxonomists for standard genome sequencing and annotation.</title>
        <authorList>
            <consortium name="The Broad Institute Genomics Platform"/>
            <consortium name="The Broad Institute Genome Sequencing Center for Infectious Disease"/>
            <person name="Wu L."/>
            <person name="Ma J."/>
        </authorList>
    </citation>
    <scope>NUCLEOTIDE SEQUENCE [LARGE SCALE GENOMIC DNA]</scope>
    <source>
        <strain evidence="14">CCM 9147</strain>
    </source>
</reference>
<evidence type="ECO:0000256" key="7">
    <source>
        <dbReference type="ARBA" id="ARBA00023053"/>
    </source>
</evidence>
<dbReference type="NCBIfam" id="TIGR00932">
    <property type="entry name" value="2a37"/>
    <property type="match status" value="1"/>
</dbReference>
<keyword evidence="3" id="KW-0813">Transport</keyword>
<feature type="transmembrane region" description="Helical" evidence="11">
    <location>
        <begin position="84"/>
        <end position="102"/>
    </location>
</feature>
<dbReference type="InterPro" id="IPR004771">
    <property type="entry name" value="K/H_exchanger"/>
</dbReference>
<evidence type="ECO:0000256" key="4">
    <source>
        <dbReference type="ARBA" id="ARBA00022449"/>
    </source>
</evidence>
<feature type="domain" description="Cation/H+ exchanger transmembrane" evidence="12">
    <location>
        <begin position="9"/>
        <end position="373"/>
    </location>
</feature>
<keyword evidence="7" id="KW-0915">Sodium</keyword>
<protein>
    <submittedName>
        <fullName evidence="13">Cation:proton antiporter</fullName>
    </submittedName>
</protein>
<accession>A0ABW4DHY3</accession>
<organism evidence="13 14">
    <name type="scientific">Paenibacillus farraposensis</name>
    <dbReference type="NCBI Taxonomy" id="2807095"/>
    <lineage>
        <taxon>Bacteria</taxon>
        <taxon>Bacillati</taxon>
        <taxon>Bacillota</taxon>
        <taxon>Bacilli</taxon>
        <taxon>Bacillales</taxon>
        <taxon>Paenibacillaceae</taxon>
        <taxon>Paenibacillus</taxon>
    </lineage>
</organism>
<keyword evidence="5 11" id="KW-0812">Transmembrane</keyword>
<evidence type="ECO:0000256" key="1">
    <source>
        <dbReference type="ARBA" id="ARBA00004141"/>
    </source>
</evidence>
<dbReference type="Gene3D" id="1.20.1530.20">
    <property type="match status" value="1"/>
</dbReference>
<dbReference type="InterPro" id="IPR038770">
    <property type="entry name" value="Na+/solute_symporter_sf"/>
</dbReference>
<dbReference type="RefSeq" id="WP_229524244.1">
    <property type="nucleotide sequence ID" value="NZ_JAFFQR010000063.1"/>
</dbReference>
<dbReference type="EMBL" id="JBHTNZ010000032">
    <property type="protein sequence ID" value="MFD1463426.1"/>
    <property type="molecule type" value="Genomic_DNA"/>
</dbReference>
<evidence type="ECO:0000259" key="12">
    <source>
        <dbReference type="Pfam" id="PF00999"/>
    </source>
</evidence>
<evidence type="ECO:0000313" key="14">
    <source>
        <dbReference type="Proteomes" id="UP001597340"/>
    </source>
</evidence>
<feature type="transmembrane region" description="Helical" evidence="11">
    <location>
        <begin position="235"/>
        <end position="253"/>
    </location>
</feature>
<name>A0ABW4DHY3_9BACL</name>
<comment type="similarity">
    <text evidence="2">Belongs to the monovalent cation:proton antiporter 2 (CPA2) transporter (TC 2.A.37) family.</text>
</comment>
<dbReference type="PANTHER" id="PTHR43562">
    <property type="entry name" value="NAPA-TYPE SODIUM/HYDROGEN ANTIPORTER"/>
    <property type="match status" value="1"/>
</dbReference>
<evidence type="ECO:0000256" key="5">
    <source>
        <dbReference type="ARBA" id="ARBA00022692"/>
    </source>
</evidence>
<evidence type="ECO:0000256" key="6">
    <source>
        <dbReference type="ARBA" id="ARBA00022989"/>
    </source>
</evidence>
<dbReference type="Proteomes" id="UP001597340">
    <property type="component" value="Unassembled WGS sequence"/>
</dbReference>
<keyword evidence="9 11" id="KW-0472">Membrane</keyword>
<feature type="transmembrane region" description="Helical" evidence="11">
    <location>
        <begin position="28"/>
        <end position="47"/>
    </location>
</feature>
<proteinExistence type="inferred from homology"/>
<keyword evidence="14" id="KW-1185">Reference proteome</keyword>
<evidence type="ECO:0000256" key="3">
    <source>
        <dbReference type="ARBA" id="ARBA00022448"/>
    </source>
</evidence>
<evidence type="ECO:0000256" key="10">
    <source>
        <dbReference type="ARBA" id="ARBA00023201"/>
    </source>
</evidence>